<reference evidence="1 2" key="1">
    <citation type="journal article" date="2013" name="BMC Genomics">
        <title>Reconstruction of the lipid metabolism for the microalga Monoraphidium neglectum from its genome sequence reveals characteristics suitable for biofuel production.</title>
        <authorList>
            <person name="Bogen C."/>
            <person name="Al-Dilaimi A."/>
            <person name="Albersmeier A."/>
            <person name="Wichmann J."/>
            <person name="Grundmann M."/>
            <person name="Rupp O."/>
            <person name="Lauersen K.J."/>
            <person name="Blifernez-Klassen O."/>
            <person name="Kalinowski J."/>
            <person name="Goesmann A."/>
            <person name="Mussgnug J.H."/>
            <person name="Kruse O."/>
        </authorList>
    </citation>
    <scope>NUCLEOTIDE SEQUENCE [LARGE SCALE GENOMIC DNA]</scope>
    <source>
        <strain evidence="1 2">SAG 48.87</strain>
    </source>
</reference>
<dbReference type="OrthoDB" id="533599at2759"/>
<dbReference type="Proteomes" id="UP000054498">
    <property type="component" value="Unassembled WGS sequence"/>
</dbReference>
<name>A0A0D2N110_9CHLO</name>
<evidence type="ECO:0000313" key="2">
    <source>
        <dbReference type="Proteomes" id="UP000054498"/>
    </source>
</evidence>
<sequence length="161" mass="17048">MVISMEDQGVVTQESGKIVGGVALAQPYYVGALYSEGRAPDAAAAAGPRHVMLTAHGDSGIELVAASQDELQEGRPHLPRESAVLAQLLSPAAITTYHWGRPPGVVVFGCLAGDDDALDRCEGAGVPVSPSMVGPHAEELITQLQVFFKQYRFPEHKAFIL</sequence>
<organism evidence="1 2">
    <name type="scientific">Monoraphidium neglectum</name>
    <dbReference type="NCBI Taxonomy" id="145388"/>
    <lineage>
        <taxon>Eukaryota</taxon>
        <taxon>Viridiplantae</taxon>
        <taxon>Chlorophyta</taxon>
        <taxon>core chlorophytes</taxon>
        <taxon>Chlorophyceae</taxon>
        <taxon>CS clade</taxon>
        <taxon>Sphaeropleales</taxon>
        <taxon>Selenastraceae</taxon>
        <taxon>Monoraphidium</taxon>
    </lineage>
</organism>
<proteinExistence type="predicted"/>
<dbReference type="AlphaFoldDB" id="A0A0D2N110"/>
<protein>
    <submittedName>
        <fullName evidence="1">Uncharacterized protein</fullName>
    </submittedName>
</protein>
<accession>A0A0D2N110</accession>
<dbReference type="EMBL" id="KK100402">
    <property type="protein sequence ID" value="KIZ06197.1"/>
    <property type="molecule type" value="Genomic_DNA"/>
</dbReference>
<dbReference type="RefSeq" id="XP_013905216.1">
    <property type="nucleotide sequence ID" value="XM_014049762.1"/>
</dbReference>
<dbReference type="KEGG" id="mng:MNEG_1765"/>
<keyword evidence="2" id="KW-1185">Reference proteome</keyword>
<dbReference type="GeneID" id="25734643"/>
<evidence type="ECO:0000313" key="1">
    <source>
        <dbReference type="EMBL" id="KIZ06197.1"/>
    </source>
</evidence>
<gene>
    <name evidence="1" type="ORF">MNEG_1765</name>
</gene>